<evidence type="ECO:0000256" key="5">
    <source>
        <dbReference type="ARBA" id="ARBA00022692"/>
    </source>
</evidence>
<name>A0A0G1GUE8_9BACT</name>
<dbReference type="GO" id="GO:0005886">
    <property type="term" value="C:plasma membrane"/>
    <property type="evidence" value="ECO:0007669"/>
    <property type="project" value="UniProtKB-SubCell"/>
</dbReference>
<evidence type="ECO:0000256" key="6">
    <source>
        <dbReference type="ARBA" id="ARBA00022989"/>
    </source>
</evidence>
<evidence type="ECO:0000256" key="8">
    <source>
        <dbReference type="SAM" id="Phobius"/>
    </source>
</evidence>
<dbReference type="EMBL" id="LCHM01000007">
    <property type="protein sequence ID" value="KKT38701.1"/>
    <property type="molecule type" value="Genomic_DNA"/>
</dbReference>
<keyword evidence="3" id="KW-0813">Transport</keyword>
<keyword evidence="6 8" id="KW-1133">Transmembrane helix</keyword>
<feature type="transmembrane region" description="Helical" evidence="8">
    <location>
        <begin position="191"/>
        <end position="208"/>
    </location>
</feature>
<feature type="transmembrane region" description="Helical" evidence="8">
    <location>
        <begin position="61"/>
        <end position="82"/>
    </location>
</feature>
<evidence type="ECO:0000256" key="1">
    <source>
        <dbReference type="ARBA" id="ARBA00004651"/>
    </source>
</evidence>
<accession>A0A0G1GUE8</accession>
<dbReference type="InterPro" id="IPR002549">
    <property type="entry name" value="AI-2E-like"/>
</dbReference>
<evidence type="ECO:0000313" key="10">
    <source>
        <dbReference type="Proteomes" id="UP000034617"/>
    </source>
</evidence>
<dbReference type="PANTHER" id="PTHR21716">
    <property type="entry name" value="TRANSMEMBRANE PROTEIN"/>
    <property type="match status" value="1"/>
</dbReference>
<feature type="transmembrane region" description="Helical" evidence="8">
    <location>
        <begin position="281"/>
        <end position="310"/>
    </location>
</feature>
<keyword evidence="4" id="KW-1003">Cell membrane</keyword>
<evidence type="ECO:0000256" key="4">
    <source>
        <dbReference type="ARBA" id="ARBA00022475"/>
    </source>
</evidence>
<feature type="transmembrane region" description="Helical" evidence="8">
    <location>
        <begin position="214"/>
        <end position="233"/>
    </location>
</feature>
<gene>
    <name evidence="9" type="ORF">UW22_C0007G0004</name>
</gene>
<evidence type="ECO:0000313" key="9">
    <source>
        <dbReference type="EMBL" id="KKT38701.1"/>
    </source>
</evidence>
<dbReference type="AlphaFoldDB" id="A0A0G1GUE8"/>
<sequence>MLNKIEISHRTIIFTAMFIAVIWFVFQIREILFLLFISFIIMSALRPIVDWLEKRHIPSVISILFMYILVFGVFGISLVGTIPSLVVQFVHLTQAFPSFISRVIPYWNVDMNAFSQQIAPLSQNLVKLTVGIFSNIITIVTVLVFTFYLLLERKNGEQLFASFVSEEMAKRVGRVVKNIEQRLGSWVQGQLFLMLIIGVVSYIGLLLLKIDFALPLAILAGLLEIVPTIGPIISAIPAVIIGLSMTPVTALLVALLFFLIHQSENTLVVPFVMKKSVGLPPLLTIIALMIGGKLAGIAGVVLAVPVVLIIQEILHEYFNTEKA</sequence>
<dbReference type="Proteomes" id="UP000034617">
    <property type="component" value="Unassembled WGS sequence"/>
</dbReference>
<evidence type="ECO:0000256" key="7">
    <source>
        <dbReference type="ARBA" id="ARBA00023136"/>
    </source>
</evidence>
<keyword evidence="7 8" id="KW-0472">Membrane</keyword>
<feature type="transmembrane region" description="Helical" evidence="8">
    <location>
        <begin position="31"/>
        <end position="49"/>
    </location>
</feature>
<reference evidence="9 10" key="1">
    <citation type="journal article" date="2015" name="Nature">
        <title>rRNA introns, odd ribosomes, and small enigmatic genomes across a large radiation of phyla.</title>
        <authorList>
            <person name="Brown C.T."/>
            <person name="Hug L.A."/>
            <person name="Thomas B.C."/>
            <person name="Sharon I."/>
            <person name="Castelle C.J."/>
            <person name="Singh A."/>
            <person name="Wilkins M.J."/>
            <person name="Williams K.H."/>
            <person name="Banfield J.F."/>
        </authorList>
    </citation>
    <scope>NUCLEOTIDE SEQUENCE [LARGE SCALE GENOMIC DNA]</scope>
</reference>
<evidence type="ECO:0008006" key="11">
    <source>
        <dbReference type="Google" id="ProtNLM"/>
    </source>
</evidence>
<dbReference type="Pfam" id="PF01594">
    <property type="entry name" value="AI-2E_transport"/>
    <property type="match status" value="1"/>
</dbReference>
<organism evidence="9 10">
    <name type="scientific">Candidatus Gottesmanbacteria bacterium GW2011_GWB1_44_11c</name>
    <dbReference type="NCBI Taxonomy" id="1618447"/>
    <lineage>
        <taxon>Bacteria</taxon>
        <taxon>Candidatus Gottesmaniibacteriota</taxon>
    </lineage>
</organism>
<dbReference type="GO" id="GO:0055085">
    <property type="term" value="P:transmembrane transport"/>
    <property type="evidence" value="ECO:0007669"/>
    <property type="project" value="TreeGrafter"/>
</dbReference>
<comment type="subcellular location">
    <subcellularLocation>
        <location evidence="1">Cell membrane</location>
        <topology evidence="1">Multi-pass membrane protein</topology>
    </subcellularLocation>
</comment>
<protein>
    <recommendedName>
        <fullName evidence="11">AI-2E family transporter</fullName>
    </recommendedName>
</protein>
<comment type="caution">
    <text evidence="9">The sequence shown here is derived from an EMBL/GenBank/DDBJ whole genome shotgun (WGS) entry which is preliminary data.</text>
</comment>
<comment type="similarity">
    <text evidence="2">Belongs to the autoinducer-2 exporter (AI-2E) (TC 2.A.86) family.</text>
</comment>
<evidence type="ECO:0000256" key="3">
    <source>
        <dbReference type="ARBA" id="ARBA00022448"/>
    </source>
</evidence>
<feature type="transmembrane region" description="Helical" evidence="8">
    <location>
        <begin position="240"/>
        <end position="261"/>
    </location>
</feature>
<dbReference type="PANTHER" id="PTHR21716:SF53">
    <property type="entry name" value="PERMEASE PERM-RELATED"/>
    <property type="match status" value="1"/>
</dbReference>
<feature type="transmembrane region" description="Helical" evidence="8">
    <location>
        <begin position="7"/>
        <end position="25"/>
    </location>
</feature>
<keyword evidence="5 8" id="KW-0812">Transmembrane</keyword>
<feature type="transmembrane region" description="Helical" evidence="8">
    <location>
        <begin position="130"/>
        <end position="151"/>
    </location>
</feature>
<evidence type="ECO:0000256" key="2">
    <source>
        <dbReference type="ARBA" id="ARBA00009773"/>
    </source>
</evidence>
<proteinExistence type="inferred from homology"/>